<dbReference type="PROSITE" id="PS50405">
    <property type="entry name" value="GST_CTER"/>
    <property type="match status" value="1"/>
</dbReference>
<dbReference type="SFLD" id="SFLDS00019">
    <property type="entry name" value="Glutathione_Transferase_(cytos"/>
    <property type="match status" value="1"/>
</dbReference>
<evidence type="ECO:0008006" key="5">
    <source>
        <dbReference type="Google" id="ProtNLM"/>
    </source>
</evidence>
<feature type="domain" description="GST N-terminal" evidence="1">
    <location>
        <begin position="1"/>
        <end position="89"/>
    </location>
</feature>
<evidence type="ECO:0000313" key="4">
    <source>
        <dbReference type="Proteomes" id="UP001300502"/>
    </source>
</evidence>
<protein>
    <recommendedName>
        <fullName evidence="5">Glutathione S-transferase</fullName>
    </recommendedName>
</protein>
<gene>
    <name evidence="3" type="ORF">GAYE_SCF17G3737</name>
</gene>
<dbReference type="InterPro" id="IPR036249">
    <property type="entry name" value="Thioredoxin-like_sf"/>
</dbReference>
<dbReference type="InterPro" id="IPR040079">
    <property type="entry name" value="Glutathione_S-Trfase"/>
</dbReference>
<dbReference type="PROSITE" id="PS50404">
    <property type="entry name" value="GST_NTER"/>
    <property type="match status" value="1"/>
</dbReference>
<evidence type="ECO:0000313" key="3">
    <source>
        <dbReference type="EMBL" id="KAK4525828.1"/>
    </source>
</evidence>
<evidence type="ECO:0000259" key="2">
    <source>
        <dbReference type="PROSITE" id="PS50405"/>
    </source>
</evidence>
<dbReference type="Gene3D" id="1.20.1050.10">
    <property type="match status" value="1"/>
</dbReference>
<accession>A0AAV9IEM9</accession>
<dbReference type="Pfam" id="PF13409">
    <property type="entry name" value="GST_N_2"/>
    <property type="match status" value="1"/>
</dbReference>
<dbReference type="PANTHER" id="PTHR43968:SF6">
    <property type="entry name" value="GLUTATHIONE S-TRANSFERASE OMEGA"/>
    <property type="match status" value="1"/>
</dbReference>
<dbReference type="SUPFAM" id="SSF52833">
    <property type="entry name" value="Thioredoxin-like"/>
    <property type="match status" value="1"/>
</dbReference>
<dbReference type="InterPro" id="IPR010987">
    <property type="entry name" value="Glutathione-S-Trfase_C-like"/>
</dbReference>
<dbReference type="AlphaFoldDB" id="A0AAV9IEM9"/>
<reference evidence="3 4" key="1">
    <citation type="submission" date="2022-07" db="EMBL/GenBank/DDBJ databases">
        <title>Genome-wide signatures of adaptation to extreme environments.</title>
        <authorList>
            <person name="Cho C.H."/>
            <person name="Yoon H.S."/>
        </authorList>
    </citation>
    <scope>NUCLEOTIDE SEQUENCE [LARGE SCALE GENOMIC DNA]</scope>
    <source>
        <strain evidence="3 4">108.79 E11</strain>
    </source>
</reference>
<feature type="domain" description="GST C-terminal" evidence="2">
    <location>
        <begin position="94"/>
        <end position="224"/>
    </location>
</feature>
<dbReference type="InterPro" id="IPR004045">
    <property type="entry name" value="Glutathione_S-Trfase_N"/>
</dbReference>
<comment type="caution">
    <text evidence="3">The sequence shown here is derived from an EMBL/GenBank/DDBJ whole genome shotgun (WGS) entry which is preliminary data.</text>
</comment>
<sequence length="235" mass="27475">MEVSFLYAPICPFAQRTWILLKKLKVPFKEVLIELGKDNKEPWFLELNPLGKVPVLRVREKAEASEKEAVIYESLVCNEYLNEVFAENKLLPQHPAQRALARILATRVDDLVSAMFKLLKTNPEEDAQAEKEILQEIHKQLQVIDDQVKISQGPYLFGKTWTLADIAYIPFVERVSIIMSHFFKKDIRELGLRHLNLWLDTWEKDVEYLETKLPLDKLLPVYKKYANEGLLKRLE</sequence>
<dbReference type="Proteomes" id="UP001300502">
    <property type="component" value="Unassembled WGS sequence"/>
</dbReference>
<dbReference type="InterPro" id="IPR036282">
    <property type="entry name" value="Glutathione-S-Trfase_C_sf"/>
</dbReference>
<dbReference type="EMBL" id="JANCYU010000034">
    <property type="protein sequence ID" value="KAK4525828.1"/>
    <property type="molecule type" value="Genomic_DNA"/>
</dbReference>
<dbReference type="Gene3D" id="3.40.30.10">
    <property type="entry name" value="Glutaredoxin"/>
    <property type="match status" value="1"/>
</dbReference>
<keyword evidence="4" id="KW-1185">Reference proteome</keyword>
<dbReference type="SUPFAM" id="SSF47616">
    <property type="entry name" value="GST C-terminal domain-like"/>
    <property type="match status" value="1"/>
</dbReference>
<dbReference type="GO" id="GO:0005737">
    <property type="term" value="C:cytoplasm"/>
    <property type="evidence" value="ECO:0007669"/>
    <property type="project" value="TreeGrafter"/>
</dbReference>
<dbReference type="CDD" id="cd00570">
    <property type="entry name" value="GST_N_family"/>
    <property type="match status" value="1"/>
</dbReference>
<organism evidence="3 4">
    <name type="scientific">Galdieria yellowstonensis</name>
    <dbReference type="NCBI Taxonomy" id="3028027"/>
    <lineage>
        <taxon>Eukaryota</taxon>
        <taxon>Rhodophyta</taxon>
        <taxon>Bangiophyceae</taxon>
        <taxon>Galdieriales</taxon>
        <taxon>Galdieriaceae</taxon>
        <taxon>Galdieria</taxon>
    </lineage>
</organism>
<dbReference type="SFLD" id="SFLDG00358">
    <property type="entry name" value="Main_(cytGST)"/>
    <property type="match status" value="1"/>
</dbReference>
<evidence type="ECO:0000259" key="1">
    <source>
        <dbReference type="PROSITE" id="PS50404"/>
    </source>
</evidence>
<name>A0AAV9IEM9_9RHOD</name>
<proteinExistence type="predicted"/>
<dbReference type="PANTHER" id="PTHR43968">
    <property type="match status" value="1"/>
</dbReference>
<dbReference type="InterPro" id="IPR050983">
    <property type="entry name" value="GST_Omega/HSP26"/>
</dbReference>
<dbReference type="Pfam" id="PF13410">
    <property type="entry name" value="GST_C_2"/>
    <property type="match status" value="1"/>
</dbReference>